<dbReference type="Proteomes" id="UP001431783">
    <property type="component" value="Unassembled WGS sequence"/>
</dbReference>
<feature type="signal peptide" evidence="3">
    <location>
        <begin position="1"/>
        <end position="16"/>
    </location>
</feature>
<evidence type="ECO:0000313" key="6">
    <source>
        <dbReference type="Proteomes" id="UP001431783"/>
    </source>
</evidence>
<sequence>MLLKLWYLVSTYMAVANSPAPPKLCGINEEWSEETTICTESCEFQNPPCYTGSNDITPGCQCKTNYIRLNEVEPICVRVSDCPKNCTKPHSKWNDCGTLCPPTCEIPNPEYCIDICIRGCFCEDNYVLNTAKMECIKLTYCL</sequence>
<keyword evidence="2" id="KW-1015">Disulfide bond</keyword>
<dbReference type="AlphaFoldDB" id="A0AAW1TNV5"/>
<name>A0AAW1TNV5_9CUCU</name>
<feature type="chain" id="PRO_5043362848" description="TIL domain-containing protein" evidence="3">
    <location>
        <begin position="17"/>
        <end position="142"/>
    </location>
</feature>
<dbReference type="InterPro" id="IPR002919">
    <property type="entry name" value="TIL_dom"/>
</dbReference>
<comment type="caution">
    <text evidence="5">The sequence shown here is derived from an EMBL/GenBank/DDBJ whole genome shotgun (WGS) entry which is preliminary data.</text>
</comment>
<proteinExistence type="predicted"/>
<dbReference type="SUPFAM" id="SSF57567">
    <property type="entry name" value="Serine protease inhibitors"/>
    <property type="match status" value="2"/>
</dbReference>
<evidence type="ECO:0000313" key="5">
    <source>
        <dbReference type="EMBL" id="KAK9872464.1"/>
    </source>
</evidence>
<organism evidence="5 6">
    <name type="scientific">Henosepilachna vigintioctopunctata</name>
    <dbReference type="NCBI Taxonomy" id="420089"/>
    <lineage>
        <taxon>Eukaryota</taxon>
        <taxon>Metazoa</taxon>
        <taxon>Ecdysozoa</taxon>
        <taxon>Arthropoda</taxon>
        <taxon>Hexapoda</taxon>
        <taxon>Insecta</taxon>
        <taxon>Pterygota</taxon>
        <taxon>Neoptera</taxon>
        <taxon>Endopterygota</taxon>
        <taxon>Coleoptera</taxon>
        <taxon>Polyphaga</taxon>
        <taxon>Cucujiformia</taxon>
        <taxon>Coccinelloidea</taxon>
        <taxon>Coccinellidae</taxon>
        <taxon>Epilachninae</taxon>
        <taxon>Epilachnini</taxon>
        <taxon>Henosepilachna</taxon>
    </lineage>
</organism>
<dbReference type="Pfam" id="PF01826">
    <property type="entry name" value="TIL"/>
    <property type="match status" value="1"/>
</dbReference>
<dbReference type="InterPro" id="IPR036084">
    <property type="entry name" value="Ser_inhib-like_sf"/>
</dbReference>
<gene>
    <name evidence="5" type="ORF">WA026_017933</name>
</gene>
<reference evidence="5 6" key="1">
    <citation type="submission" date="2023-03" db="EMBL/GenBank/DDBJ databases">
        <title>Genome insight into feeding habits of ladybird beetles.</title>
        <authorList>
            <person name="Li H.-S."/>
            <person name="Huang Y.-H."/>
            <person name="Pang H."/>
        </authorList>
    </citation>
    <scope>NUCLEOTIDE SEQUENCE [LARGE SCALE GENOMIC DNA]</scope>
    <source>
        <strain evidence="5">SYSU_2023b</strain>
        <tissue evidence="5">Whole body</tissue>
    </source>
</reference>
<evidence type="ECO:0000259" key="4">
    <source>
        <dbReference type="Pfam" id="PF01826"/>
    </source>
</evidence>
<dbReference type="InterPro" id="IPR051368">
    <property type="entry name" value="SerProtInhib-TIL_Domain"/>
</dbReference>
<dbReference type="CDD" id="cd19941">
    <property type="entry name" value="TIL"/>
    <property type="match status" value="1"/>
</dbReference>
<keyword evidence="1" id="KW-0646">Protease inhibitor</keyword>
<keyword evidence="6" id="KW-1185">Reference proteome</keyword>
<protein>
    <recommendedName>
        <fullName evidence="4">TIL domain-containing protein</fullName>
    </recommendedName>
</protein>
<feature type="domain" description="TIL" evidence="4">
    <location>
        <begin position="88"/>
        <end position="141"/>
    </location>
</feature>
<evidence type="ECO:0000256" key="1">
    <source>
        <dbReference type="ARBA" id="ARBA00022690"/>
    </source>
</evidence>
<dbReference type="GO" id="GO:0030414">
    <property type="term" value="F:peptidase inhibitor activity"/>
    <property type="evidence" value="ECO:0007669"/>
    <property type="project" value="UniProtKB-KW"/>
</dbReference>
<keyword evidence="3" id="KW-0732">Signal</keyword>
<evidence type="ECO:0000256" key="3">
    <source>
        <dbReference type="SAM" id="SignalP"/>
    </source>
</evidence>
<evidence type="ECO:0000256" key="2">
    <source>
        <dbReference type="ARBA" id="ARBA00023157"/>
    </source>
</evidence>
<dbReference type="EMBL" id="JARQZJ010000011">
    <property type="protein sequence ID" value="KAK9872464.1"/>
    <property type="molecule type" value="Genomic_DNA"/>
</dbReference>
<accession>A0AAW1TNV5</accession>
<dbReference type="PANTHER" id="PTHR23259:SF70">
    <property type="entry name" value="ACCESSORY GLAND PROTEIN ACP62F-RELATED"/>
    <property type="match status" value="1"/>
</dbReference>
<dbReference type="Gene3D" id="2.10.25.10">
    <property type="entry name" value="Laminin"/>
    <property type="match status" value="2"/>
</dbReference>
<dbReference type="PANTHER" id="PTHR23259">
    <property type="entry name" value="RIDDLE"/>
    <property type="match status" value="1"/>
</dbReference>